<dbReference type="OrthoDB" id="9775804at2"/>
<dbReference type="STRING" id="484498.SAMN05421686_11542"/>
<dbReference type="PROSITE" id="PS51186">
    <property type="entry name" value="GNAT"/>
    <property type="match status" value="1"/>
</dbReference>
<accession>A0A1N7Q8D8</accession>
<dbReference type="Pfam" id="PF00583">
    <property type="entry name" value="Acetyltransf_1"/>
    <property type="match status" value="1"/>
</dbReference>
<keyword evidence="3" id="KW-1185">Reference proteome</keyword>
<dbReference type="AlphaFoldDB" id="A0A1N7Q8D8"/>
<organism evidence="2 3">
    <name type="scientific">Thalassolituus maritimus</name>
    <dbReference type="NCBI Taxonomy" id="484498"/>
    <lineage>
        <taxon>Bacteria</taxon>
        <taxon>Pseudomonadati</taxon>
        <taxon>Pseudomonadota</taxon>
        <taxon>Gammaproteobacteria</taxon>
        <taxon>Oceanospirillales</taxon>
        <taxon>Oceanospirillaceae</taxon>
        <taxon>Thalassolituus</taxon>
    </lineage>
</organism>
<dbReference type="GO" id="GO:0016747">
    <property type="term" value="F:acyltransferase activity, transferring groups other than amino-acyl groups"/>
    <property type="evidence" value="ECO:0007669"/>
    <property type="project" value="InterPro"/>
</dbReference>
<dbReference type="RefSeq" id="WP_076518056.1">
    <property type="nucleotide sequence ID" value="NZ_FTOH01000015.1"/>
</dbReference>
<feature type="domain" description="N-acetyltransferase" evidence="1">
    <location>
        <begin position="1"/>
        <end position="146"/>
    </location>
</feature>
<protein>
    <submittedName>
        <fullName evidence="2">Acetyltransferase (GNAT) family protein</fullName>
    </submittedName>
</protein>
<proteinExistence type="predicted"/>
<sequence length="146" mass="16996">MKFRLITENDIRNCAQLFSHVFSTEPWNEPWTEEDAFKRLNHFFESKGFVGVLLESEDLMGFALGNVEPFHFGDMFYLREMCIDTKMQGSGHGHKLLESLEENLKNMNVNSIYLTTDIEIPASKFYKKNGFNFKDTMGFYAKPINS</sequence>
<evidence type="ECO:0000313" key="2">
    <source>
        <dbReference type="EMBL" id="SIT19113.1"/>
    </source>
</evidence>
<gene>
    <name evidence="2" type="ORF">SAMN05421686_11542</name>
</gene>
<dbReference type="InterPro" id="IPR000182">
    <property type="entry name" value="GNAT_dom"/>
</dbReference>
<reference evidence="3" key="1">
    <citation type="submission" date="2017-01" db="EMBL/GenBank/DDBJ databases">
        <authorList>
            <person name="Varghese N."/>
            <person name="Submissions S."/>
        </authorList>
    </citation>
    <scope>NUCLEOTIDE SEQUENCE [LARGE SCALE GENOMIC DNA]</scope>
    <source>
        <strain evidence="3">DSM 24913</strain>
    </source>
</reference>
<dbReference type="SUPFAM" id="SSF55729">
    <property type="entry name" value="Acyl-CoA N-acyltransferases (Nat)"/>
    <property type="match status" value="1"/>
</dbReference>
<dbReference type="InterPro" id="IPR016181">
    <property type="entry name" value="Acyl_CoA_acyltransferase"/>
</dbReference>
<evidence type="ECO:0000313" key="3">
    <source>
        <dbReference type="Proteomes" id="UP000185639"/>
    </source>
</evidence>
<keyword evidence="2" id="KW-0808">Transferase</keyword>
<dbReference type="Gene3D" id="3.40.630.30">
    <property type="match status" value="1"/>
</dbReference>
<dbReference type="CDD" id="cd04301">
    <property type="entry name" value="NAT_SF"/>
    <property type="match status" value="1"/>
</dbReference>
<dbReference type="EMBL" id="FTOH01000015">
    <property type="protein sequence ID" value="SIT19113.1"/>
    <property type="molecule type" value="Genomic_DNA"/>
</dbReference>
<evidence type="ECO:0000259" key="1">
    <source>
        <dbReference type="PROSITE" id="PS51186"/>
    </source>
</evidence>
<dbReference type="Proteomes" id="UP000185639">
    <property type="component" value="Unassembled WGS sequence"/>
</dbReference>
<name>A0A1N7Q8D8_9GAMM</name>